<reference evidence="2 3" key="1">
    <citation type="submission" date="2018-11" db="EMBL/GenBank/DDBJ databases">
        <authorList>
            <consortium name="Pathogen Informatics"/>
        </authorList>
    </citation>
    <scope>NUCLEOTIDE SEQUENCE [LARGE SCALE GENOMIC DNA]</scope>
</reference>
<dbReference type="GO" id="GO:0005930">
    <property type="term" value="C:axoneme"/>
    <property type="evidence" value="ECO:0007669"/>
    <property type="project" value="TreeGrafter"/>
</dbReference>
<sequence length="194" mass="20885">MDCRPSDIEVVDAGMSSWKMGVYIRLPACLIIPEEPLLACWDPETMFWRTDGIVIDKFNKEKNEITFRAAVFGTLAVFQEYHMNMPFLDWELRPLPMKVVRHEEPEDEDAAKKAEVDADQKDVQGAEAGKGAAGGPAAAKPEQAPNPTAGGPPVPPVPPVDPAAGAKPADGTDKNAVAEDDGGFSNENMTLGPL</sequence>
<feature type="compositionally biased region" description="Basic and acidic residues" evidence="1">
    <location>
        <begin position="103"/>
        <end position="124"/>
    </location>
</feature>
<feature type="compositionally biased region" description="Low complexity" evidence="1">
    <location>
        <begin position="125"/>
        <end position="149"/>
    </location>
</feature>
<name>A0A3P7NJC8_DIBLA</name>
<dbReference type="OrthoDB" id="297923at2759"/>
<gene>
    <name evidence="2" type="ORF">DILT_LOCUS5340</name>
</gene>
<feature type="region of interest" description="Disordered" evidence="1">
    <location>
        <begin position="103"/>
        <end position="194"/>
    </location>
</feature>
<feature type="compositionally biased region" description="Pro residues" evidence="1">
    <location>
        <begin position="150"/>
        <end position="161"/>
    </location>
</feature>
<evidence type="ECO:0000313" key="2">
    <source>
        <dbReference type="EMBL" id="VDN09509.1"/>
    </source>
</evidence>
<feature type="compositionally biased region" description="Polar residues" evidence="1">
    <location>
        <begin position="185"/>
        <end position="194"/>
    </location>
</feature>
<evidence type="ECO:0000313" key="3">
    <source>
        <dbReference type="Proteomes" id="UP000281553"/>
    </source>
</evidence>
<dbReference type="InterPro" id="IPR023247">
    <property type="entry name" value="IC97/Dnai7-like"/>
</dbReference>
<organism evidence="2 3">
    <name type="scientific">Dibothriocephalus latus</name>
    <name type="common">Fish tapeworm</name>
    <name type="synonym">Diphyllobothrium latum</name>
    <dbReference type="NCBI Taxonomy" id="60516"/>
    <lineage>
        <taxon>Eukaryota</taxon>
        <taxon>Metazoa</taxon>
        <taxon>Spiralia</taxon>
        <taxon>Lophotrochozoa</taxon>
        <taxon>Platyhelminthes</taxon>
        <taxon>Cestoda</taxon>
        <taxon>Eucestoda</taxon>
        <taxon>Diphyllobothriidea</taxon>
        <taxon>Diphyllobothriidae</taxon>
        <taxon>Dibothriocephalus</taxon>
    </lineage>
</organism>
<dbReference type="AlphaFoldDB" id="A0A3P7NJC8"/>
<dbReference type="GO" id="GO:0008017">
    <property type="term" value="F:microtubule binding"/>
    <property type="evidence" value="ECO:0007669"/>
    <property type="project" value="TreeGrafter"/>
</dbReference>
<accession>A0A3P7NJC8</accession>
<dbReference type="EMBL" id="UYRU01047200">
    <property type="protein sequence ID" value="VDN09509.1"/>
    <property type="molecule type" value="Genomic_DNA"/>
</dbReference>
<dbReference type="GO" id="GO:0048487">
    <property type="term" value="F:beta-tubulin binding"/>
    <property type="evidence" value="ECO:0007669"/>
    <property type="project" value="TreeGrafter"/>
</dbReference>
<dbReference type="PANTHER" id="PTHR20929">
    <property type="entry name" value="LUNG ADENOMA SUSCEPTIBILITY 1-RELATED"/>
    <property type="match status" value="1"/>
</dbReference>
<dbReference type="PANTHER" id="PTHR20929:SF11">
    <property type="entry name" value="DYNEIN AXONEMAL INTERMEDIATE CHAIN 7"/>
    <property type="match status" value="1"/>
</dbReference>
<proteinExistence type="predicted"/>
<feature type="non-terminal residue" evidence="2">
    <location>
        <position position="194"/>
    </location>
</feature>
<dbReference type="PRINTS" id="PR02043">
    <property type="entry name" value="CANCERSCCP1"/>
</dbReference>
<evidence type="ECO:0000256" key="1">
    <source>
        <dbReference type="SAM" id="MobiDB-lite"/>
    </source>
</evidence>
<keyword evidence="3" id="KW-1185">Reference proteome</keyword>
<dbReference type="Proteomes" id="UP000281553">
    <property type="component" value="Unassembled WGS sequence"/>
</dbReference>
<protein>
    <submittedName>
        <fullName evidence="2">Uncharacterized protein</fullName>
    </submittedName>
</protein>